<dbReference type="Gene3D" id="1.10.1710.10">
    <property type="entry name" value="ProQ/FinO domain"/>
    <property type="match status" value="1"/>
</dbReference>
<dbReference type="EMBL" id="CP047656">
    <property type="protein sequence ID" value="QHJ10350.1"/>
    <property type="molecule type" value="Genomic_DNA"/>
</dbReference>
<evidence type="ECO:0000256" key="3">
    <source>
        <dbReference type="ARBA" id="ARBA00023186"/>
    </source>
</evidence>
<organism evidence="7 8">
    <name type="scientific">Paraglaciecola mesophila</name>
    <dbReference type="NCBI Taxonomy" id="197222"/>
    <lineage>
        <taxon>Bacteria</taxon>
        <taxon>Pseudomonadati</taxon>
        <taxon>Pseudomonadota</taxon>
        <taxon>Gammaproteobacteria</taxon>
        <taxon>Alteromonadales</taxon>
        <taxon>Alteromonadaceae</taxon>
        <taxon>Paraglaciecola</taxon>
    </lineage>
</organism>
<sequence>MSVKNPANHTQLEYLMDNPQKFSNSKEVINFLSESFPACFSVTGEAKPLKIGIFQDLAERLKEEERVSKTLLRSSLRHYTNSWRYLHSVKEGAFRVDLDGQHSAPIEKEHADHAQTQLEESKAKVAEKRKAQNAAKPGAKKNQKSKTVPAFKSASKGTNQDNMKPKAKLPPPEKLSVEQIVAGTSVTVKIGKSPMPATITDVSKDGVQVQLDTGMVVKVQVDNLRLARSKR</sequence>
<dbReference type="SMART" id="SM00945">
    <property type="entry name" value="ProQ"/>
    <property type="match status" value="1"/>
</dbReference>
<keyword evidence="3 4" id="KW-0143">Chaperone</keyword>
<dbReference type="InterPro" id="IPR036442">
    <property type="entry name" value="ProQ/FinO_sf"/>
</dbReference>
<comment type="similarity">
    <text evidence="4">Belongs to the ProQ family.</text>
</comment>
<dbReference type="GO" id="GO:0033592">
    <property type="term" value="F:RNA strand annealing activity"/>
    <property type="evidence" value="ECO:0007669"/>
    <property type="project" value="UniProtKB-UniRule"/>
</dbReference>
<dbReference type="AlphaFoldDB" id="A0A857JGN0"/>
<dbReference type="InterPro" id="IPR023529">
    <property type="entry name" value="ProQ"/>
</dbReference>
<keyword evidence="8" id="KW-1185">Reference proteome</keyword>
<accession>A0A857JGN0</accession>
<comment type="function">
    <text evidence="4">RNA chaperone with significant RNA binding, RNA strand exchange and RNA duplexing activities.</text>
</comment>
<evidence type="ECO:0000313" key="7">
    <source>
        <dbReference type="EMBL" id="QHJ10350.1"/>
    </source>
</evidence>
<dbReference type="Proteomes" id="UP000464524">
    <property type="component" value="Chromosome"/>
</dbReference>
<feature type="compositionally biased region" description="Basic and acidic residues" evidence="5">
    <location>
        <begin position="108"/>
        <end position="130"/>
    </location>
</feature>
<evidence type="ECO:0000256" key="1">
    <source>
        <dbReference type="ARBA" id="ARBA00022490"/>
    </source>
</evidence>
<dbReference type="SUPFAM" id="SSF48657">
    <property type="entry name" value="FinO-like"/>
    <property type="match status" value="1"/>
</dbReference>
<dbReference type="Pfam" id="PF17516">
    <property type="entry name" value="ProQ_C"/>
    <property type="match status" value="1"/>
</dbReference>
<dbReference type="NCBIfam" id="NF003434">
    <property type="entry name" value="PRK04950.1"/>
    <property type="match status" value="1"/>
</dbReference>
<dbReference type="PANTHER" id="PTHR38106:SF1">
    <property type="entry name" value="RNA CHAPERONE PROQ"/>
    <property type="match status" value="1"/>
</dbReference>
<evidence type="ECO:0000256" key="5">
    <source>
        <dbReference type="SAM" id="MobiDB-lite"/>
    </source>
</evidence>
<feature type="region of interest" description="Disordered" evidence="5">
    <location>
        <begin position="108"/>
        <end position="175"/>
    </location>
</feature>
<reference evidence="7 8" key="1">
    <citation type="submission" date="2019-12" db="EMBL/GenBank/DDBJ databases">
        <title>Genome sequencing and assembly of endphytes of Porphyra tenera.</title>
        <authorList>
            <person name="Park J.M."/>
            <person name="Shin R."/>
            <person name="Jo S.H."/>
        </authorList>
    </citation>
    <scope>NUCLEOTIDE SEQUENCE [LARGE SCALE GENOMIC DNA]</scope>
    <source>
        <strain evidence="7 8">GPM4</strain>
    </source>
</reference>
<protein>
    <recommendedName>
        <fullName evidence="4">RNA chaperone ProQ</fullName>
    </recommendedName>
</protein>
<keyword evidence="1 4" id="KW-0963">Cytoplasm</keyword>
<evidence type="ECO:0000256" key="2">
    <source>
        <dbReference type="ARBA" id="ARBA00022884"/>
    </source>
</evidence>
<keyword evidence="2 4" id="KW-0694">RNA-binding</keyword>
<comment type="subcellular location">
    <subcellularLocation>
        <location evidence="4">Cytoplasm</location>
    </subcellularLocation>
</comment>
<dbReference type="InterPro" id="IPR016103">
    <property type="entry name" value="ProQ/FinO"/>
</dbReference>
<name>A0A857JGN0_9ALTE</name>
<evidence type="ECO:0000313" key="8">
    <source>
        <dbReference type="Proteomes" id="UP000464524"/>
    </source>
</evidence>
<dbReference type="InterPro" id="IPR035236">
    <property type="entry name" value="ProQ_C"/>
</dbReference>
<dbReference type="Pfam" id="PF04352">
    <property type="entry name" value="ProQ"/>
    <property type="match status" value="1"/>
</dbReference>
<feature type="domain" description="ProQ/FinO" evidence="6">
    <location>
        <begin position="20"/>
        <end position="134"/>
    </location>
</feature>
<evidence type="ECO:0000259" key="6">
    <source>
        <dbReference type="SMART" id="SM00945"/>
    </source>
</evidence>
<dbReference type="KEGG" id="pmes:FX988_00562"/>
<dbReference type="HAMAP" id="MF_00749">
    <property type="entry name" value="ProQ"/>
    <property type="match status" value="1"/>
</dbReference>
<gene>
    <name evidence="4" type="primary">proQ</name>
    <name evidence="7" type="ORF">FX988_00562</name>
</gene>
<evidence type="ECO:0000256" key="4">
    <source>
        <dbReference type="HAMAP-Rule" id="MF_00749"/>
    </source>
</evidence>
<dbReference type="GO" id="GO:0005829">
    <property type="term" value="C:cytosol"/>
    <property type="evidence" value="ECO:0007669"/>
    <property type="project" value="TreeGrafter"/>
</dbReference>
<dbReference type="GO" id="GO:0034057">
    <property type="term" value="F:RNA strand-exchange activity"/>
    <property type="evidence" value="ECO:0007669"/>
    <property type="project" value="UniProtKB-UniRule"/>
</dbReference>
<dbReference type="PANTHER" id="PTHR38106">
    <property type="entry name" value="RNA CHAPERONE PROQ"/>
    <property type="match status" value="1"/>
</dbReference>
<proteinExistence type="inferred from homology"/>
<dbReference type="GO" id="GO:0010608">
    <property type="term" value="P:post-transcriptional regulation of gene expression"/>
    <property type="evidence" value="ECO:0007669"/>
    <property type="project" value="InterPro"/>
</dbReference>